<dbReference type="Pfam" id="PF00194">
    <property type="entry name" value="Carb_anhydrase"/>
    <property type="match status" value="1"/>
</dbReference>
<dbReference type="AlphaFoldDB" id="A0AA95SZK3"/>
<dbReference type="SUPFAM" id="SSF51069">
    <property type="entry name" value="Carbonic anhydrase"/>
    <property type="match status" value="1"/>
</dbReference>
<proteinExistence type="inferred from homology"/>
<evidence type="ECO:0000256" key="3">
    <source>
        <dbReference type="ARBA" id="ARBA00022723"/>
    </source>
</evidence>
<accession>A0AA95SZK3</accession>
<evidence type="ECO:0000256" key="5">
    <source>
        <dbReference type="ARBA" id="ARBA00023239"/>
    </source>
</evidence>
<dbReference type="CDD" id="cd03124">
    <property type="entry name" value="alpha_CA_prokaryotic_like"/>
    <property type="match status" value="1"/>
</dbReference>
<evidence type="ECO:0000256" key="6">
    <source>
        <dbReference type="ARBA" id="ARBA00048348"/>
    </source>
</evidence>
<dbReference type="EC" id="4.2.1.1" evidence="2"/>
<sequence>MLLALALPAHAGLCESGRQQSPVDIVAPQRHTMPTLRFDYRAGPARVQHDGHTVRLRVAAGSRLLIGGQPYALQQLHFHLPGGDRLRGEDFPMAMHLLHKSRSGQLLALVLWFRLGAEHPALARLLPELPAQGEAERRLALDAAALLPGERGYFAYTGSLTAPPCTEGVQWLLAQQPQTLSAAQLQRLASLIAPNARAPQPLNGRAVRESL</sequence>
<dbReference type="PANTHER" id="PTHR18952:SF265">
    <property type="entry name" value="CARBONIC ANHYDRASE"/>
    <property type="match status" value="1"/>
</dbReference>
<dbReference type="GO" id="GO:0004089">
    <property type="term" value="F:carbonate dehydratase activity"/>
    <property type="evidence" value="ECO:0007669"/>
    <property type="project" value="UniProtKB-EC"/>
</dbReference>
<name>A0AA95SZK3_9BURK</name>
<keyword evidence="9" id="KW-1185">Reference proteome</keyword>
<dbReference type="PANTHER" id="PTHR18952">
    <property type="entry name" value="CARBONIC ANHYDRASE"/>
    <property type="match status" value="1"/>
</dbReference>
<keyword evidence="4" id="KW-0862">Zinc</keyword>
<evidence type="ECO:0000256" key="1">
    <source>
        <dbReference type="ARBA" id="ARBA00010718"/>
    </source>
</evidence>
<evidence type="ECO:0000256" key="4">
    <source>
        <dbReference type="ARBA" id="ARBA00022833"/>
    </source>
</evidence>
<reference evidence="8" key="1">
    <citation type="submission" date="2023-01" db="EMBL/GenBank/DDBJ databases">
        <title>Whole genome sequence of Paucibacter sp. S2-9 isolated from pond sediment.</title>
        <authorList>
            <person name="Jung J.Y."/>
        </authorList>
    </citation>
    <scope>NUCLEOTIDE SEQUENCE</scope>
    <source>
        <strain evidence="8">S2-9</strain>
    </source>
</reference>
<gene>
    <name evidence="8" type="ORF">PFX98_11905</name>
</gene>
<dbReference type="Proteomes" id="UP001177769">
    <property type="component" value="Chromosome"/>
</dbReference>
<protein>
    <recommendedName>
        <fullName evidence="2">carbonic anhydrase</fullName>
        <ecNumber evidence="2">4.2.1.1</ecNumber>
    </recommendedName>
</protein>
<comment type="similarity">
    <text evidence="1">Belongs to the alpha-carbonic anhydrase family.</text>
</comment>
<dbReference type="GO" id="GO:0008270">
    <property type="term" value="F:zinc ion binding"/>
    <property type="evidence" value="ECO:0007669"/>
    <property type="project" value="InterPro"/>
</dbReference>
<evidence type="ECO:0000259" key="7">
    <source>
        <dbReference type="PROSITE" id="PS51144"/>
    </source>
</evidence>
<dbReference type="InterPro" id="IPR041891">
    <property type="entry name" value="Alpha_CA_prokaryot-like"/>
</dbReference>
<dbReference type="InterPro" id="IPR001148">
    <property type="entry name" value="CA_dom"/>
</dbReference>
<comment type="catalytic activity">
    <reaction evidence="6">
        <text>hydrogencarbonate + H(+) = CO2 + H2O</text>
        <dbReference type="Rhea" id="RHEA:10748"/>
        <dbReference type="ChEBI" id="CHEBI:15377"/>
        <dbReference type="ChEBI" id="CHEBI:15378"/>
        <dbReference type="ChEBI" id="CHEBI:16526"/>
        <dbReference type="ChEBI" id="CHEBI:17544"/>
        <dbReference type="EC" id="4.2.1.1"/>
    </reaction>
</comment>
<dbReference type="InterPro" id="IPR023561">
    <property type="entry name" value="Carbonic_anhydrase_a-class"/>
</dbReference>
<feature type="domain" description="Alpha-carbonic anhydrase" evidence="7">
    <location>
        <begin position="1"/>
        <end position="211"/>
    </location>
</feature>
<dbReference type="RefSeq" id="WP_285235580.1">
    <property type="nucleotide sequence ID" value="NZ_CP116346.1"/>
</dbReference>
<evidence type="ECO:0000313" key="9">
    <source>
        <dbReference type="Proteomes" id="UP001177769"/>
    </source>
</evidence>
<evidence type="ECO:0000313" key="8">
    <source>
        <dbReference type="EMBL" id="WIT14449.1"/>
    </source>
</evidence>
<keyword evidence="5" id="KW-0456">Lyase</keyword>
<organism evidence="8 9">
    <name type="scientific">Paucibacter sediminis</name>
    <dbReference type="NCBI Taxonomy" id="3019553"/>
    <lineage>
        <taxon>Bacteria</taxon>
        <taxon>Pseudomonadati</taxon>
        <taxon>Pseudomonadota</taxon>
        <taxon>Betaproteobacteria</taxon>
        <taxon>Burkholderiales</taxon>
        <taxon>Sphaerotilaceae</taxon>
        <taxon>Roseateles</taxon>
    </lineage>
</organism>
<dbReference type="EMBL" id="CP116346">
    <property type="protein sequence ID" value="WIT14449.1"/>
    <property type="molecule type" value="Genomic_DNA"/>
</dbReference>
<dbReference type="KEGG" id="pais:PFX98_11905"/>
<keyword evidence="3" id="KW-0479">Metal-binding</keyword>
<dbReference type="Gene3D" id="3.10.200.10">
    <property type="entry name" value="Alpha carbonic anhydrase"/>
    <property type="match status" value="1"/>
</dbReference>
<dbReference type="SMART" id="SM01057">
    <property type="entry name" value="Carb_anhydrase"/>
    <property type="match status" value="1"/>
</dbReference>
<evidence type="ECO:0000256" key="2">
    <source>
        <dbReference type="ARBA" id="ARBA00012925"/>
    </source>
</evidence>
<dbReference type="InterPro" id="IPR036398">
    <property type="entry name" value="CA_dom_sf"/>
</dbReference>
<dbReference type="PROSITE" id="PS51144">
    <property type="entry name" value="ALPHA_CA_2"/>
    <property type="match status" value="1"/>
</dbReference>